<dbReference type="EMBL" id="MU001503">
    <property type="protein sequence ID" value="KAF2442638.1"/>
    <property type="molecule type" value="Genomic_DNA"/>
</dbReference>
<feature type="region of interest" description="Disordered" evidence="1">
    <location>
        <begin position="25"/>
        <end position="53"/>
    </location>
</feature>
<evidence type="ECO:0000313" key="3">
    <source>
        <dbReference type="Proteomes" id="UP000799764"/>
    </source>
</evidence>
<name>A0A9P4PGB9_9PLEO</name>
<evidence type="ECO:0000313" key="2">
    <source>
        <dbReference type="EMBL" id="KAF2442638.1"/>
    </source>
</evidence>
<organism evidence="2 3">
    <name type="scientific">Karstenula rhodostoma CBS 690.94</name>
    <dbReference type="NCBI Taxonomy" id="1392251"/>
    <lineage>
        <taxon>Eukaryota</taxon>
        <taxon>Fungi</taxon>
        <taxon>Dikarya</taxon>
        <taxon>Ascomycota</taxon>
        <taxon>Pezizomycotina</taxon>
        <taxon>Dothideomycetes</taxon>
        <taxon>Pleosporomycetidae</taxon>
        <taxon>Pleosporales</taxon>
        <taxon>Massarineae</taxon>
        <taxon>Didymosphaeriaceae</taxon>
        <taxon>Karstenula</taxon>
    </lineage>
</organism>
<reference evidence="2" key="1">
    <citation type="journal article" date="2020" name="Stud. Mycol.">
        <title>101 Dothideomycetes genomes: a test case for predicting lifestyles and emergence of pathogens.</title>
        <authorList>
            <person name="Haridas S."/>
            <person name="Albert R."/>
            <person name="Binder M."/>
            <person name="Bloem J."/>
            <person name="Labutti K."/>
            <person name="Salamov A."/>
            <person name="Andreopoulos B."/>
            <person name="Baker S."/>
            <person name="Barry K."/>
            <person name="Bills G."/>
            <person name="Bluhm B."/>
            <person name="Cannon C."/>
            <person name="Castanera R."/>
            <person name="Culley D."/>
            <person name="Daum C."/>
            <person name="Ezra D."/>
            <person name="Gonzalez J."/>
            <person name="Henrissat B."/>
            <person name="Kuo A."/>
            <person name="Liang C."/>
            <person name="Lipzen A."/>
            <person name="Lutzoni F."/>
            <person name="Magnuson J."/>
            <person name="Mondo S."/>
            <person name="Nolan M."/>
            <person name="Ohm R."/>
            <person name="Pangilinan J."/>
            <person name="Park H.-J."/>
            <person name="Ramirez L."/>
            <person name="Alfaro M."/>
            <person name="Sun H."/>
            <person name="Tritt A."/>
            <person name="Yoshinaga Y."/>
            <person name="Zwiers L.-H."/>
            <person name="Turgeon B."/>
            <person name="Goodwin S."/>
            <person name="Spatafora J."/>
            <person name="Crous P."/>
            <person name="Grigoriev I."/>
        </authorList>
    </citation>
    <scope>NUCLEOTIDE SEQUENCE</scope>
    <source>
        <strain evidence="2">CBS 690.94</strain>
    </source>
</reference>
<proteinExistence type="predicted"/>
<comment type="caution">
    <text evidence="2">The sequence shown here is derived from an EMBL/GenBank/DDBJ whole genome shotgun (WGS) entry which is preliminary data.</text>
</comment>
<accession>A0A9P4PGB9</accession>
<dbReference type="AlphaFoldDB" id="A0A9P4PGB9"/>
<sequence>MSRHAGRGRRRTALARKTRLLSPKASYLSQHAEHSQATMYSSPPKRPCDSPSPSRIHLSSLADFSCFIIATAQPRRNSECQTAACSHSSLSLTLGLSRSLVTLMVASLVSQDASPQCTYEETTNVLYRAAPLCHPVSYLAPR</sequence>
<gene>
    <name evidence="2" type="ORF">P171DRAFT_46932</name>
</gene>
<evidence type="ECO:0000256" key="1">
    <source>
        <dbReference type="SAM" id="MobiDB-lite"/>
    </source>
</evidence>
<keyword evidence="3" id="KW-1185">Reference proteome</keyword>
<protein>
    <submittedName>
        <fullName evidence="2">Uncharacterized protein</fullName>
    </submittedName>
</protein>
<dbReference type="Proteomes" id="UP000799764">
    <property type="component" value="Unassembled WGS sequence"/>
</dbReference>